<dbReference type="AlphaFoldDB" id="A0ABD2G396"/>
<protein>
    <submittedName>
        <fullName evidence="1">Uncharacterized protein</fullName>
    </submittedName>
</protein>
<proteinExistence type="predicted"/>
<sequence length="84" mass="9462">MLRPLQRFYPPPPPVLQPSNKLQSRLHNHLQQSGLCFHTEGCCEGKAAEVKPECGGVYRLNPETLAGRCVHSRRYTSRAPLFSC</sequence>
<comment type="caution">
    <text evidence="1">The sequence shown here is derived from an EMBL/GenBank/DDBJ whole genome shotgun (WGS) entry which is preliminary data.</text>
</comment>
<dbReference type="Proteomes" id="UP001619887">
    <property type="component" value="Unassembled WGS sequence"/>
</dbReference>
<dbReference type="EMBL" id="JBIYXZ010002083">
    <property type="protein sequence ID" value="KAL3048278.1"/>
    <property type="molecule type" value="Genomic_DNA"/>
</dbReference>
<gene>
    <name evidence="1" type="ORF">OYC64_006954</name>
</gene>
<organism evidence="1 2">
    <name type="scientific">Pagothenia borchgrevinki</name>
    <name type="common">Bald rockcod</name>
    <name type="synonym">Trematomus borchgrevinki</name>
    <dbReference type="NCBI Taxonomy" id="8213"/>
    <lineage>
        <taxon>Eukaryota</taxon>
        <taxon>Metazoa</taxon>
        <taxon>Chordata</taxon>
        <taxon>Craniata</taxon>
        <taxon>Vertebrata</taxon>
        <taxon>Euteleostomi</taxon>
        <taxon>Actinopterygii</taxon>
        <taxon>Neopterygii</taxon>
        <taxon>Teleostei</taxon>
        <taxon>Neoteleostei</taxon>
        <taxon>Acanthomorphata</taxon>
        <taxon>Eupercaria</taxon>
        <taxon>Perciformes</taxon>
        <taxon>Notothenioidei</taxon>
        <taxon>Nototheniidae</taxon>
        <taxon>Pagothenia</taxon>
    </lineage>
</organism>
<name>A0ABD2G396_PAGBO</name>
<reference evidence="1 2" key="2">
    <citation type="journal article" date="2024" name="G3 (Bethesda)">
        <title>The genome of the cryopelagic Antarctic bald notothen, Trematomus borchgrevinki.</title>
        <authorList>
            <person name="Rayamajhi N."/>
            <person name="Rivera-Colon A.G."/>
            <person name="Minhas B.F."/>
            <person name="Cheng C.C."/>
            <person name="Catchen J.M."/>
        </authorList>
    </citation>
    <scope>NUCLEOTIDE SEQUENCE [LARGE SCALE GENOMIC DNA]</scope>
    <source>
        <strain evidence="1">AGRC-2024</strain>
    </source>
</reference>
<reference evidence="1 2" key="1">
    <citation type="journal article" date="2022" name="G3 (Bethesda)">
        <title>Evaluating Illumina-, Nanopore-, and PacBio-based genome assembly strategies with the bald notothen, Trematomus borchgrevinki.</title>
        <authorList>
            <person name="Rayamajhi N."/>
            <person name="Cheng C.C."/>
            <person name="Catchen J.M."/>
        </authorList>
    </citation>
    <scope>NUCLEOTIDE SEQUENCE [LARGE SCALE GENOMIC DNA]</scope>
    <source>
        <strain evidence="1">AGRC-2024</strain>
    </source>
</reference>
<keyword evidence="2" id="KW-1185">Reference proteome</keyword>
<evidence type="ECO:0000313" key="1">
    <source>
        <dbReference type="EMBL" id="KAL3048278.1"/>
    </source>
</evidence>
<evidence type="ECO:0000313" key="2">
    <source>
        <dbReference type="Proteomes" id="UP001619887"/>
    </source>
</evidence>
<accession>A0ABD2G396</accession>